<gene>
    <name evidence="2" type="ORF">Fcan01_18172</name>
</gene>
<dbReference type="InterPro" id="IPR011009">
    <property type="entry name" value="Kinase-like_dom_sf"/>
</dbReference>
<keyword evidence="2" id="KW-0418">Kinase</keyword>
<dbReference type="PANTHER" id="PTHR34153:SF2">
    <property type="entry name" value="SI:CH211-262H13.3-RELATED"/>
    <property type="match status" value="1"/>
</dbReference>
<protein>
    <submittedName>
        <fullName evidence="2">Leucine-rich repeat receptor-like serine/threonine-protein kinase BAM2</fullName>
    </submittedName>
</protein>
<organism evidence="2 3">
    <name type="scientific">Folsomia candida</name>
    <name type="common">Springtail</name>
    <dbReference type="NCBI Taxonomy" id="158441"/>
    <lineage>
        <taxon>Eukaryota</taxon>
        <taxon>Metazoa</taxon>
        <taxon>Ecdysozoa</taxon>
        <taxon>Arthropoda</taxon>
        <taxon>Hexapoda</taxon>
        <taxon>Collembola</taxon>
        <taxon>Entomobryomorpha</taxon>
        <taxon>Isotomoidea</taxon>
        <taxon>Isotomidae</taxon>
        <taxon>Proisotominae</taxon>
        <taxon>Folsomia</taxon>
    </lineage>
</organism>
<proteinExistence type="predicted"/>
<dbReference type="Proteomes" id="UP000198287">
    <property type="component" value="Unassembled WGS sequence"/>
</dbReference>
<dbReference type="SUPFAM" id="SSF52540">
    <property type="entry name" value="P-loop containing nucleoside triphosphate hydrolases"/>
    <property type="match status" value="1"/>
</dbReference>
<accession>A0A226DMG8</accession>
<keyword evidence="2" id="KW-0675">Receptor</keyword>
<dbReference type="InterPro" id="IPR027417">
    <property type="entry name" value="P-loop_NTPase"/>
</dbReference>
<evidence type="ECO:0000313" key="3">
    <source>
        <dbReference type="Proteomes" id="UP000198287"/>
    </source>
</evidence>
<reference evidence="2 3" key="1">
    <citation type="submission" date="2015-12" db="EMBL/GenBank/DDBJ databases">
        <title>The genome of Folsomia candida.</title>
        <authorList>
            <person name="Faddeeva A."/>
            <person name="Derks M.F."/>
            <person name="Anvar Y."/>
            <person name="Smit S."/>
            <person name="Van Straalen N."/>
            <person name="Roelofs D."/>
        </authorList>
    </citation>
    <scope>NUCLEOTIDE SEQUENCE [LARGE SCALE GENOMIC DNA]</scope>
    <source>
        <strain evidence="2 3">VU population</strain>
        <tissue evidence="2">Whole body</tissue>
    </source>
</reference>
<feature type="region of interest" description="Disordered" evidence="1">
    <location>
        <begin position="566"/>
        <end position="674"/>
    </location>
</feature>
<evidence type="ECO:0000256" key="1">
    <source>
        <dbReference type="SAM" id="MobiDB-lite"/>
    </source>
</evidence>
<keyword evidence="3" id="KW-1185">Reference proteome</keyword>
<feature type="compositionally biased region" description="Polar residues" evidence="1">
    <location>
        <begin position="626"/>
        <end position="658"/>
    </location>
</feature>
<sequence>MYHSAELIFTYYTGLLKRIQMKKYKVILSNQPHIYDFCLQLPTTRPLPSSMSKTNARVTYIIKVYKRSKEGYDVFMRKVITYYGFHGINGGEETESLSMLQVDVSGVRQPLRNLMTVINIGEQNDEVTLTWKIGDFGLSKRNESSKGVPEMLEVNESNKRLTIDKEYTMKSDVFSLGEIFLEVLSSKGEKNDLILKILTTGDDDTADVPIAKFRIKLVPEVHPWFDVVVTMVTRSEEERPNSAQVYANLLAIENALSSDKIADHNLKLSLPVQEKLNAIHARKFELGEPAKNFVRRKIQLDILHRYFTSKTLLLITTIVGMGGLGKTELVKILAKEIYDTGSAHCLWIDAENQQIFSSSLQDLAADLDISTEIDDRSSNSIPRFRLHFDNDVDLEFFEYKITPRVGASSGKYINDDGKRRIQQLAKLETSRIFDTPKVNYREQNLELIFNCEKEVQCDFSLSESDLAFLDFSYIIPDSEPKNLDVSETDNSFDIVYELKTWASECSVNQKQFTSLLKILKNHPCFENMPSDCRSLLSVQSKLVPKEIMPETYEEAAKNLPKHELFSGVTSEEEEDGDVVKAGKRKRNSQVPEQFGFKKTSTNVNSLNNNGSAEEGTPNSGERIGSPVTNSRGSDLNENRGASNGNETVRENNSPSASLHVNHVETPRSSFGLDDEGEQIGDMIIKDQTPLGMLRELVRDMKVVKATVANMDKKVQAMYEVGPKPDHTGSVFSIPHPLKDLTDFEAFDVSIKDKGKELKKLLLLCGGNNVVECVGRMLRKTLSDELATSFSLWGKKGNINFSATNLYSILKEVIFARPVLNADDKSVEVAVSEWLRHAGDRVKQKTKRSETRTGSQN</sequence>
<dbReference type="EMBL" id="LNIX01000014">
    <property type="protein sequence ID" value="OXA46732.1"/>
    <property type="molecule type" value="Genomic_DNA"/>
</dbReference>
<evidence type="ECO:0000313" key="2">
    <source>
        <dbReference type="EMBL" id="OXA46732.1"/>
    </source>
</evidence>
<dbReference type="SUPFAM" id="SSF56112">
    <property type="entry name" value="Protein kinase-like (PK-like)"/>
    <property type="match status" value="1"/>
</dbReference>
<feature type="compositionally biased region" description="Polar residues" evidence="1">
    <location>
        <begin position="598"/>
        <end position="619"/>
    </location>
</feature>
<name>A0A226DMG8_FOLCA</name>
<keyword evidence="2" id="KW-0808">Transferase</keyword>
<dbReference type="Gene3D" id="3.40.50.300">
    <property type="entry name" value="P-loop containing nucleotide triphosphate hydrolases"/>
    <property type="match status" value="1"/>
</dbReference>
<dbReference type="AlphaFoldDB" id="A0A226DMG8"/>
<dbReference type="Gene3D" id="1.10.510.10">
    <property type="entry name" value="Transferase(Phosphotransferase) domain 1"/>
    <property type="match status" value="1"/>
</dbReference>
<comment type="caution">
    <text evidence="2">The sequence shown here is derived from an EMBL/GenBank/DDBJ whole genome shotgun (WGS) entry which is preliminary data.</text>
</comment>
<dbReference type="PANTHER" id="PTHR34153">
    <property type="entry name" value="SI:CH211-262H13.3-RELATED-RELATED"/>
    <property type="match status" value="1"/>
</dbReference>
<dbReference type="GO" id="GO:0016301">
    <property type="term" value="F:kinase activity"/>
    <property type="evidence" value="ECO:0007669"/>
    <property type="project" value="UniProtKB-KW"/>
</dbReference>